<dbReference type="GO" id="GO:0004375">
    <property type="term" value="F:glycine dehydrogenase (decarboxylating) activity"/>
    <property type="evidence" value="ECO:0007669"/>
    <property type="project" value="UniProtKB-EC"/>
</dbReference>
<dbReference type="NCBIfam" id="NF001696">
    <property type="entry name" value="PRK00451.1"/>
    <property type="match status" value="1"/>
</dbReference>
<dbReference type="InterPro" id="IPR049316">
    <property type="entry name" value="GDC-P_C"/>
</dbReference>
<comment type="caution">
    <text evidence="11">The sequence shown here is derived from an EMBL/GenBank/DDBJ whole genome shotgun (WGS) entry which is preliminary data.</text>
</comment>
<name>A0ABV9SXX5_9BACT</name>
<evidence type="ECO:0000256" key="5">
    <source>
        <dbReference type="ARBA" id="ARBA00022898"/>
    </source>
</evidence>
<organism evidence="11 12">
    <name type="scientific">Negadavirga shengliensis</name>
    <dbReference type="NCBI Taxonomy" id="1389218"/>
    <lineage>
        <taxon>Bacteria</taxon>
        <taxon>Pseudomonadati</taxon>
        <taxon>Bacteroidota</taxon>
        <taxon>Cytophagia</taxon>
        <taxon>Cytophagales</taxon>
        <taxon>Cyclobacteriaceae</taxon>
        <taxon>Negadavirga</taxon>
    </lineage>
</organism>
<comment type="cofactor">
    <cofactor evidence="1 8">
        <name>pyridoxal 5'-phosphate</name>
        <dbReference type="ChEBI" id="CHEBI:597326"/>
    </cofactor>
</comment>
<evidence type="ECO:0000256" key="7">
    <source>
        <dbReference type="ARBA" id="ARBA00049026"/>
    </source>
</evidence>
<dbReference type="InterPro" id="IPR015421">
    <property type="entry name" value="PyrdxlP-dep_Trfase_major"/>
</dbReference>
<evidence type="ECO:0000256" key="2">
    <source>
        <dbReference type="ARBA" id="ARBA00003788"/>
    </source>
</evidence>
<evidence type="ECO:0000256" key="8">
    <source>
        <dbReference type="HAMAP-Rule" id="MF_00711"/>
    </source>
</evidence>
<dbReference type="Gene3D" id="3.40.640.10">
    <property type="entry name" value="Type I PLP-dependent aspartate aminotransferase-like (Major domain)"/>
    <property type="match status" value="2"/>
</dbReference>
<evidence type="ECO:0000256" key="4">
    <source>
        <dbReference type="ARBA" id="ARBA00011690"/>
    </source>
</evidence>
<dbReference type="InterPro" id="IPR049315">
    <property type="entry name" value="GDC-P_N"/>
</dbReference>
<dbReference type="InterPro" id="IPR003437">
    <property type="entry name" value="GcvP"/>
</dbReference>
<dbReference type="CDD" id="cd00613">
    <property type="entry name" value="GDC-P"/>
    <property type="match status" value="2"/>
</dbReference>
<sequence>MKISIASSDKFQERHIAPTNEEIQNMLSEIGVDTVETLIDQTIPKKIRLKRPLQLPDAKSEADFLRDLKKIAGKNKIYKSFIGLGYHDTIVPGVIQRNILENPGWYTAYTPYQAEIAQGRLEALINFQTVVSELTAMDLANASLLDEGTAAGEAMSMLYASRPRSKKAANKFFVDEKVYKQTLEVLHTRAIPVGIDLVIAPLSTLDMADPHLFGVMVQYPNADGEVGDYEELIVNAKDQEVFTAFATDLLSLALLKPPGEMGADVVVGTSQRFGVPMGFGGPHAAFFATRESFKRQIPGRIIGISVDQDGKKAYRMALQTREQHIKREKATSNICTAQVLLAVMAGMYAVYHGPEGLKRIASKVHGLAVLAARELEKLGFKQINKGFFDTIKIEIDEVQKEKVRAFALSKKMNFRYEENHILLTFDEAKNKEDVKAIYEVFSKSTHTLKMTEPSLADMSVETRIPAGLLRKSDFLQHEVFRHFHSEHEMLRYLKRLENKDLSLVHSMISLGSCTMKLNATTEMIPVTWPEFSQLHPYAPQDQAAGYYEMFQELRNWLSEITGFADTSLQPNSGAQGEYSGLMVIRAYHHDRGDQHRNIVLIPSSAHGTNPASAVMAGMKVVIVPCDDKGNIDFGALKDKAEAHKDHLAALMVTYPSTHGVFEEAIQDICQLIHDCGGQVYMDGANMNAQVGLTSPGMIGADVCHLNLHKTFCIPHGGGGPGMGPICVAEHLVPFLPGNPFVKTGGKSAIPAISAAPFGSASILPISYGYIAMMGEEGLSNATKTAILNTNYIKAKLEPHYPILYTGSRGRAAHEMILDCRGFKEVKIEVEDIAKRLMDYGFHAPTVSFPVAGTLMIEPTESESKTELDRFCAAMIAIREEIREIEEGKADKGSNVLKNAPHTASKVVADKWEFPYSREKAAYPLPFVKENKFWPSVSRIDAAYGDRNLVCSCIPTEAYEEEKVIM</sequence>
<reference evidence="12" key="1">
    <citation type="journal article" date="2019" name="Int. J. Syst. Evol. Microbiol.">
        <title>The Global Catalogue of Microorganisms (GCM) 10K type strain sequencing project: providing services to taxonomists for standard genome sequencing and annotation.</title>
        <authorList>
            <consortium name="The Broad Institute Genomics Platform"/>
            <consortium name="The Broad Institute Genome Sequencing Center for Infectious Disease"/>
            <person name="Wu L."/>
            <person name="Ma J."/>
        </authorList>
    </citation>
    <scope>NUCLEOTIDE SEQUENCE [LARGE SCALE GENOMIC DNA]</scope>
    <source>
        <strain evidence="12">CGMCC 4.7466</strain>
    </source>
</reference>
<proteinExistence type="inferred from homology"/>
<evidence type="ECO:0000259" key="10">
    <source>
        <dbReference type="Pfam" id="PF21478"/>
    </source>
</evidence>
<keyword evidence="12" id="KW-1185">Reference proteome</keyword>
<comment type="subunit">
    <text evidence="4 8">The glycine cleavage system is composed of four proteins: P, T, L and H.</text>
</comment>
<comment type="catalytic activity">
    <reaction evidence="7 8">
        <text>N(6)-[(R)-lipoyl]-L-lysyl-[glycine-cleavage complex H protein] + glycine + H(+) = N(6)-[(R)-S(8)-aminomethyldihydrolipoyl]-L-lysyl-[glycine-cleavage complex H protein] + CO2</text>
        <dbReference type="Rhea" id="RHEA:24304"/>
        <dbReference type="Rhea" id="RHEA-COMP:10494"/>
        <dbReference type="Rhea" id="RHEA-COMP:10495"/>
        <dbReference type="ChEBI" id="CHEBI:15378"/>
        <dbReference type="ChEBI" id="CHEBI:16526"/>
        <dbReference type="ChEBI" id="CHEBI:57305"/>
        <dbReference type="ChEBI" id="CHEBI:83099"/>
        <dbReference type="ChEBI" id="CHEBI:83143"/>
        <dbReference type="EC" id="1.4.4.2"/>
    </reaction>
</comment>
<evidence type="ECO:0000256" key="6">
    <source>
        <dbReference type="ARBA" id="ARBA00023002"/>
    </source>
</evidence>
<dbReference type="PANTHER" id="PTHR11773">
    <property type="entry name" value="GLYCINE DEHYDROGENASE, DECARBOXYLATING"/>
    <property type="match status" value="1"/>
</dbReference>
<dbReference type="InterPro" id="IPR015424">
    <property type="entry name" value="PyrdxlP-dep_Trfase"/>
</dbReference>
<dbReference type="Pfam" id="PF02347">
    <property type="entry name" value="GDC-P"/>
    <property type="match status" value="2"/>
</dbReference>
<evidence type="ECO:0000313" key="12">
    <source>
        <dbReference type="Proteomes" id="UP001595818"/>
    </source>
</evidence>
<comment type="function">
    <text evidence="2 8">The glycine cleavage system catalyzes the degradation of glycine. The P protein binds the alpha-amino group of glycine through its pyridoxal phosphate cofactor; CO(2) is released and the remaining methylamine moiety is then transferred to the lipoamide cofactor of the H protein.</text>
</comment>
<feature type="domain" description="Glycine cleavage system P-protein N-terminal" evidence="9">
    <location>
        <begin position="460"/>
        <end position="737"/>
    </location>
</feature>
<dbReference type="Proteomes" id="UP001595818">
    <property type="component" value="Unassembled WGS sequence"/>
</dbReference>
<dbReference type="NCBIfam" id="TIGR00461">
    <property type="entry name" value="gcvP"/>
    <property type="match status" value="1"/>
</dbReference>
<dbReference type="EC" id="1.4.4.2" evidence="8"/>
<protein>
    <recommendedName>
        <fullName evidence="8">Glycine dehydrogenase (decarboxylating)</fullName>
        <ecNumber evidence="8">1.4.4.2</ecNumber>
    </recommendedName>
    <alternativeName>
        <fullName evidence="8">Glycine cleavage system P-protein</fullName>
    </alternativeName>
    <alternativeName>
        <fullName evidence="8">Glycine decarboxylase</fullName>
    </alternativeName>
    <alternativeName>
        <fullName evidence="8">Glycine dehydrogenase (aminomethyl-transferring)</fullName>
    </alternativeName>
</protein>
<evidence type="ECO:0000256" key="1">
    <source>
        <dbReference type="ARBA" id="ARBA00001933"/>
    </source>
</evidence>
<evidence type="ECO:0000259" key="9">
    <source>
        <dbReference type="Pfam" id="PF02347"/>
    </source>
</evidence>
<feature type="modified residue" description="N6-(pyridoxal phosphate)lysine" evidence="8">
    <location>
        <position position="709"/>
    </location>
</feature>
<accession>A0ABV9SXX5</accession>
<evidence type="ECO:0000256" key="3">
    <source>
        <dbReference type="ARBA" id="ARBA00010756"/>
    </source>
</evidence>
<dbReference type="SUPFAM" id="SSF53383">
    <property type="entry name" value="PLP-dependent transferases"/>
    <property type="match status" value="2"/>
</dbReference>
<dbReference type="InterPro" id="IPR015422">
    <property type="entry name" value="PyrdxlP-dep_Trfase_small"/>
</dbReference>
<dbReference type="InterPro" id="IPR020581">
    <property type="entry name" value="GDC_P"/>
</dbReference>
<dbReference type="RefSeq" id="WP_377062540.1">
    <property type="nucleotide sequence ID" value="NZ_JBHSJJ010000003.1"/>
</dbReference>
<dbReference type="Gene3D" id="3.90.1150.10">
    <property type="entry name" value="Aspartate Aminotransferase, domain 1"/>
    <property type="match status" value="2"/>
</dbReference>
<dbReference type="PANTHER" id="PTHR11773:SF1">
    <property type="entry name" value="GLYCINE DEHYDROGENASE (DECARBOXYLATING), MITOCHONDRIAL"/>
    <property type="match status" value="1"/>
</dbReference>
<keyword evidence="5 8" id="KW-0663">Pyridoxal phosphate</keyword>
<dbReference type="HAMAP" id="MF_00711">
    <property type="entry name" value="GcvP"/>
    <property type="match status" value="1"/>
</dbReference>
<evidence type="ECO:0000313" key="11">
    <source>
        <dbReference type="EMBL" id="MFC4871244.1"/>
    </source>
</evidence>
<comment type="similarity">
    <text evidence="3 8">Belongs to the GcvP family.</text>
</comment>
<gene>
    <name evidence="8 11" type="primary">gcvP</name>
    <name evidence="11" type="ORF">ACFPFU_06060</name>
</gene>
<dbReference type="Pfam" id="PF21478">
    <property type="entry name" value="GcvP2_C"/>
    <property type="match status" value="1"/>
</dbReference>
<feature type="domain" description="Glycine cleavage system P-protein N-terminal" evidence="9">
    <location>
        <begin position="13"/>
        <end position="441"/>
    </location>
</feature>
<dbReference type="NCBIfam" id="NF003346">
    <property type="entry name" value="PRK04366.1"/>
    <property type="match status" value="1"/>
</dbReference>
<feature type="domain" description="Glycine dehydrogenase C-terminal" evidence="10">
    <location>
        <begin position="781"/>
        <end position="901"/>
    </location>
</feature>
<dbReference type="EMBL" id="JBHSJJ010000003">
    <property type="protein sequence ID" value="MFC4871244.1"/>
    <property type="molecule type" value="Genomic_DNA"/>
</dbReference>
<keyword evidence="6 8" id="KW-0560">Oxidoreductase</keyword>